<feature type="compositionally biased region" description="Acidic residues" evidence="5">
    <location>
        <begin position="98"/>
        <end position="109"/>
    </location>
</feature>
<dbReference type="InterPro" id="IPR008847">
    <property type="entry name" value="Suf"/>
</dbReference>
<feature type="compositionally biased region" description="Low complexity" evidence="5">
    <location>
        <begin position="119"/>
        <end position="130"/>
    </location>
</feature>
<accession>F0WGU6</accession>
<evidence type="ECO:0000256" key="1">
    <source>
        <dbReference type="ARBA" id="ARBA00004123"/>
    </source>
</evidence>
<evidence type="ECO:0000259" key="6">
    <source>
        <dbReference type="Pfam" id="PF05843"/>
    </source>
</evidence>
<dbReference type="InterPro" id="IPR011990">
    <property type="entry name" value="TPR-like_helical_dom_sf"/>
</dbReference>
<dbReference type="InterPro" id="IPR045243">
    <property type="entry name" value="Rna14-like"/>
</dbReference>
<feature type="region of interest" description="Disordered" evidence="5">
    <location>
        <begin position="803"/>
        <end position="845"/>
    </location>
</feature>
<feature type="domain" description="Suppressor of forked" evidence="6">
    <location>
        <begin position="150"/>
        <end position="700"/>
    </location>
</feature>
<feature type="compositionally biased region" description="Low complexity" evidence="5">
    <location>
        <begin position="804"/>
        <end position="813"/>
    </location>
</feature>
<evidence type="ECO:0000256" key="5">
    <source>
        <dbReference type="SAM" id="MobiDB-lite"/>
    </source>
</evidence>
<dbReference type="GO" id="GO:0031124">
    <property type="term" value="P:mRNA 3'-end processing"/>
    <property type="evidence" value="ECO:0007669"/>
    <property type="project" value="InterPro"/>
</dbReference>
<dbReference type="AlphaFoldDB" id="F0WGU6"/>
<proteinExistence type="predicted"/>
<dbReference type="PROSITE" id="PS50005">
    <property type="entry name" value="TPR"/>
    <property type="match status" value="1"/>
</dbReference>
<keyword evidence="2" id="KW-0677">Repeat</keyword>
<dbReference type="SUPFAM" id="SSF48452">
    <property type="entry name" value="TPR-like"/>
    <property type="match status" value="1"/>
</dbReference>
<dbReference type="InterPro" id="IPR003107">
    <property type="entry name" value="HAT"/>
</dbReference>
<name>F0WGU6_9STRA</name>
<reference evidence="7" key="2">
    <citation type="submission" date="2011-02" db="EMBL/GenBank/DDBJ databases">
        <authorList>
            <person name="MacLean D."/>
        </authorList>
    </citation>
    <scope>NUCLEOTIDE SEQUENCE</scope>
</reference>
<evidence type="ECO:0000256" key="4">
    <source>
        <dbReference type="PROSITE-ProRule" id="PRU00339"/>
    </source>
</evidence>
<dbReference type="SMART" id="SM00386">
    <property type="entry name" value="HAT"/>
    <property type="match status" value="8"/>
</dbReference>
<evidence type="ECO:0000256" key="2">
    <source>
        <dbReference type="ARBA" id="ARBA00022737"/>
    </source>
</evidence>
<dbReference type="GO" id="GO:0005634">
    <property type="term" value="C:nucleus"/>
    <property type="evidence" value="ECO:0007669"/>
    <property type="project" value="UniProtKB-SubCell"/>
</dbReference>
<feature type="repeat" description="TPR" evidence="4">
    <location>
        <begin position="455"/>
        <end position="488"/>
    </location>
</feature>
<dbReference type="GO" id="GO:0003729">
    <property type="term" value="F:mRNA binding"/>
    <property type="evidence" value="ECO:0007669"/>
    <property type="project" value="TreeGrafter"/>
</dbReference>
<reference evidence="7" key="1">
    <citation type="journal article" date="2011" name="PLoS Biol.">
        <title>Gene gain and loss during evolution of obligate parasitism in the white rust pathogen of Arabidopsis thaliana.</title>
        <authorList>
            <person name="Kemen E."/>
            <person name="Gardiner A."/>
            <person name="Schultz-Larsen T."/>
            <person name="Kemen A.C."/>
            <person name="Balmuth A.L."/>
            <person name="Robert-Seilaniantz A."/>
            <person name="Bailey K."/>
            <person name="Holub E."/>
            <person name="Studholme D.J."/>
            <person name="Maclean D."/>
            <person name="Jones J.D."/>
        </authorList>
    </citation>
    <scope>NUCLEOTIDE SEQUENCE</scope>
</reference>
<evidence type="ECO:0000256" key="3">
    <source>
        <dbReference type="ARBA" id="ARBA00023242"/>
    </source>
</evidence>
<dbReference type="EMBL" id="FR824140">
    <property type="protein sequence ID" value="CCA20461.1"/>
    <property type="molecule type" value="Genomic_DNA"/>
</dbReference>
<dbReference type="InterPro" id="IPR019734">
    <property type="entry name" value="TPR_rpt"/>
</dbReference>
<gene>
    <name evidence="7" type="primary">AlNc14C95G5823</name>
    <name evidence="7" type="ORF">ALNC14_066040</name>
</gene>
<keyword evidence="3" id="KW-0539">Nucleus</keyword>
<organism evidence="7">
    <name type="scientific">Albugo laibachii Nc14</name>
    <dbReference type="NCBI Taxonomy" id="890382"/>
    <lineage>
        <taxon>Eukaryota</taxon>
        <taxon>Sar</taxon>
        <taxon>Stramenopiles</taxon>
        <taxon>Oomycota</taxon>
        <taxon>Peronosporomycetes</taxon>
        <taxon>Albuginales</taxon>
        <taxon>Albuginaceae</taxon>
        <taxon>Albugo</taxon>
    </lineage>
</organism>
<evidence type="ECO:0000313" key="7">
    <source>
        <dbReference type="EMBL" id="CCA20461.1"/>
    </source>
</evidence>
<feature type="region of interest" description="Disordered" evidence="5">
    <location>
        <begin position="92"/>
        <end position="140"/>
    </location>
</feature>
<dbReference type="PANTHER" id="PTHR19980">
    <property type="entry name" value="RNA CLEAVAGE STIMULATION FACTOR"/>
    <property type="match status" value="1"/>
</dbReference>
<protein>
    <submittedName>
        <fullName evidence="7">Uncharacterized protein AlNc14C95G5823</fullName>
    </submittedName>
</protein>
<dbReference type="PANTHER" id="PTHR19980:SF0">
    <property type="entry name" value="CLEAVAGE STIMULATION FACTOR SUBUNIT 3"/>
    <property type="match status" value="1"/>
</dbReference>
<dbReference type="Pfam" id="PF05843">
    <property type="entry name" value="Suf"/>
    <property type="match status" value="1"/>
</dbReference>
<dbReference type="Gene3D" id="1.25.40.1040">
    <property type="match status" value="1"/>
</dbReference>
<comment type="subcellular location">
    <subcellularLocation>
        <location evidence="1">Nucleus</location>
    </subcellularLocation>
</comment>
<dbReference type="HOGENOM" id="CLU_007630_3_1_1"/>
<keyword evidence="4" id="KW-0802">TPR repeat</keyword>
<sequence length="860" mass="98356">MLSIGNTSLFSHLNAKKHCAIARDIVRSEIRPITIANVNIVKYYRMERNANDHRGSHLNESTDYHTDGALSEAKQNKRSQLSTNEKFLPTLTAPSWIGEDDEEEEEDADWNQLSMSYPSTSSKTKESVSSAPEKRNEVSGLENSPRFKRYIAAVENDHWNSDAWISFLNELQGVSAETARFYYERFFKHYPTAGHWWRIYAEHELRENQYDRVQEIIQTSLMKIRCPQVDLWNFYLSFTKLLKYDVVASNPIPTYTGTVENPTGTETDPALALDAAKQIMIEAFELAIERVGGSIYAAPIWQSYLSFLQNNSSIDSQAFVAVRKVFHRVLTIPMHHMETLWKEYEKFERSIPNNETLAQSFFKLFRPKFDATRAVFRYRKALYDAVNVNALAIPGFCKKKDGTLTQSAAASGSMASWKKIVDFERGNPERLDPLRLKSRVRFTFELLVSVKRHYPEAWYHYAAYENEMGDQEAATLVFERALEAIPESLYLQFACADHFELRGKSTAARLIYENLLKDHPSPLVYIVYQRFARRALGPKGLHEARIIFKRARKDERPGACTYHVYVASASLEFHCDPFGSGKEVALRIFELGLKRFIQVPAYILCYLDLLGHLNEDNNIRSLFEKSLAVMPVEKSKVIWDRYVQFEHTMARDGGNLATVAKVEARRALAFPDARYPSTKGLLSVTHRYSFMDLMSTSKNDQCFLEMYRVQLGADVNTNSMIEGSESEAADYRILPDAEVESGVDTQDADRSTNASLPQFLREFANLLPLHLPWNGPVADVEHIHRAMLLVDFPSCAQVETIARQEQQQGPTQQEARNTSGSAKTRGDHMDDGSNNSDIIRKRPVHDVFRARQQQKLAKLS</sequence>